<evidence type="ECO:0000259" key="3">
    <source>
        <dbReference type="Pfam" id="PF20408"/>
    </source>
</evidence>
<dbReference type="InterPro" id="IPR026555">
    <property type="entry name" value="NSL3/Tex30"/>
</dbReference>
<dbReference type="STRING" id="595528.A0A0D2U0D8"/>
<evidence type="ECO:0000256" key="2">
    <source>
        <dbReference type="SAM" id="MobiDB-lite"/>
    </source>
</evidence>
<feature type="compositionally biased region" description="Low complexity" evidence="2">
    <location>
        <begin position="483"/>
        <end position="508"/>
    </location>
</feature>
<feature type="region of interest" description="Disordered" evidence="2">
    <location>
        <begin position="480"/>
        <end position="543"/>
    </location>
</feature>
<dbReference type="PANTHER" id="PTHR13136">
    <property type="entry name" value="TESTIS DEVELOPMENT PROTEIN PRTD"/>
    <property type="match status" value="1"/>
</dbReference>
<organism evidence="4 5">
    <name type="scientific">Capsaspora owczarzaki (strain ATCC 30864)</name>
    <dbReference type="NCBI Taxonomy" id="595528"/>
    <lineage>
        <taxon>Eukaryota</taxon>
        <taxon>Filasterea</taxon>
        <taxon>Capsaspora</taxon>
    </lineage>
</organism>
<feature type="compositionally biased region" description="Polar residues" evidence="2">
    <location>
        <begin position="676"/>
        <end position="693"/>
    </location>
</feature>
<feature type="compositionally biased region" description="Polar residues" evidence="2">
    <location>
        <begin position="748"/>
        <end position="760"/>
    </location>
</feature>
<dbReference type="eggNOG" id="KOG3253">
    <property type="taxonomic scope" value="Eukaryota"/>
</dbReference>
<dbReference type="Proteomes" id="UP000008743">
    <property type="component" value="Unassembled WGS sequence"/>
</dbReference>
<feature type="compositionally biased region" description="Low complexity" evidence="2">
    <location>
        <begin position="516"/>
        <end position="530"/>
    </location>
</feature>
<dbReference type="InterPro" id="IPR029058">
    <property type="entry name" value="AB_hydrolase_fold"/>
</dbReference>
<dbReference type="OrthoDB" id="6415022at2759"/>
<name>A0A0D2U0D8_CAPO3</name>
<feature type="domain" description="KANL3/Tex30 alpha/beta hydrolase-like" evidence="3">
    <location>
        <begin position="313"/>
        <end position="430"/>
    </location>
</feature>
<gene>
    <name evidence="4" type="ORF">CAOG_000278</name>
</gene>
<protein>
    <recommendedName>
        <fullName evidence="3">KANL3/Tex30 alpha/beta hydrolase-like domain-containing protein</fullName>
    </recommendedName>
</protein>
<evidence type="ECO:0000256" key="1">
    <source>
        <dbReference type="SAM" id="Coils"/>
    </source>
</evidence>
<feature type="region of interest" description="Disordered" evidence="2">
    <location>
        <begin position="602"/>
        <end position="626"/>
    </location>
</feature>
<dbReference type="GO" id="GO:0044545">
    <property type="term" value="C:NSL complex"/>
    <property type="evidence" value="ECO:0007669"/>
    <property type="project" value="TreeGrafter"/>
</dbReference>
<dbReference type="InterPro" id="IPR046879">
    <property type="entry name" value="KANL3/Tex30_Abhydrolase"/>
</dbReference>
<reference evidence="5" key="1">
    <citation type="submission" date="2011-02" db="EMBL/GenBank/DDBJ databases">
        <title>The Genome Sequence of Capsaspora owczarzaki ATCC 30864.</title>
        <authorList>
            <person name="Russ C."/>
            <person name="Cuomo C."/>
            <person name="Burger G."/>
            <person name="Gray M.W."/>
            <person name="Holland P.W.H."/>
            <person name="King N."/>
            <person name="Lang F.B.F."/>
            <person name="Roger A.J."/>
            <person name="Ruiz-Trillo I."/>
            <person name="Young S.K."/>
            <person name="Zeng Q."/>
            <person name="Gargeya S."/>
            <person name="Alvarado L."/>
            <person name="Berlin A."/>
            <person name="Chapman S.B."/>
            <person name="Chen Z."/>
            <person name="Freedman E."/>
            <person name="Gellesch M."/>
            <person name="Goldberg J."/>
            <person name="Griggs A."/>
            <person name="Gujja S."/>
            <person name="Heilman E."/>
            <person name="Heiman D."/>
            <person name="Howarth C."/>
            <person name="Mehta T."/>
            <person name="Neiman D."/>
            <person name="Pearson M."/>
            <person name="Roberts A."/>
            <person name="Saif S."/>
            <person name="Shea T."/>
            <person name="Shenoy N."/>
            <person name="Sisk P."/>
            <person name="Stolte C."/>
            <person name="Sykes S."/>
            <person name="White J."/>
            <person name="Yandava C."/>
            <person name="Haas B."/>
            <person name="Nusbaum C."/>
            <person name="Birren B."/>
        </authorList>
    </citation>
    <scope>NUCLEOTIDE SEQUENCE</scope>
    <source>
        <strain evidence="5">ATCC 30864</strain>
    </source>
</reference>
<feature type="compositionally biased region" description="Low complexity" evidence="2">
    <location>
        <begin position="728"/>
        <end position="747"/>
    </location>
</feature>
<dbReference type="ESTHER" id="capo3-e9byc7">
    <property type="family name" value="NLS3-Tex30"/>
</dbReference>
<dbReference type="EMBL" id="KE346360">
    <property type="protein sequence ID" value="KJE88671.1"/>
    <property type="molecule type" value="Genomic_DNA"/>
</dbReference>
<dbReference type="PhylomeDB" id="A0A0D2U0D8"/>
<proteinExistence type="predicted"/>
<keyword evidence="1" id="KW-0175">Coiled coil</keyword>
<evidence type="ECO:0000313" key="4">
    <source>
        <dbReference type="EMBL" id="KJE88671.1"/>
    </source>
</evidence>
<dbReference type="AlphaFoldDB" id="A0A0D2U0D8"/>
<feature type="region of interest" description="Disordered" evidence="2">
    <location>
        <begin position="641"/>
        <end position="693"/>
    </location>
</feature>
<keyword evidence="5" id="KW-1185">Reference proteome</keyword>
<dbReference type="Gene3D" id="3.40.50.1820">
    <property type="entry name" value="alpha/beta hydrolase"/>
    <property type="match status" value="1"/>
</dbReference>
<feature type="coiled-coil region" evidence="1">
    <location>
        <begin position="26"/>
        <end position="57"/>
    </location>
</feature>
<sequence>MSNLNEGAVAPQLEHQATAEIPFADLSSQQRRAANEANDIRQEQEQLRLQMMEEERLRRLRRDVIDVGSVSDAIPPASRFSSLVGDSQNLLRSPSRYALLVRALRAVPSTDALIQPSRSLIQTSMHVWTATSSTDQMFVVGCRTLERAAESFRHVFGEHRWNPSLLSWLTSALVDTSDSPTFSCYVDILRVLRTRVHKLVESQQLCSFAHSVRFPENNPAVSSEFARAALERALVTFVSTPLPSAPPGTIPAPVPEHKFEFNSSPLLVLCPGETDWNHSQLAYWRSRFAILGDAQLVVMTMGDSRHGKYQLKHNPTAHIVNRLASKITKLSEEHSHRPIVLIGKGVGGRIACEVSATTPVAGVVCLGFPLLGLHGISLEDSLLQTKIPVLFVIGSRASATPLPLMEKVRRQMRARNVVAIIDGAADSLRVTPFSLRSGSTNQPPFTATPVQEAVDDRIIQAIGGFIQSVVNRPKQRVLAFSTPQASQQQQQQGIQQQQQQGIQQQQQQPQPPPPQAQQLQHQQLQQPQQRQSDEAQASALPPSIAVPTPSYVMRSPVATVAAAASASIPNLHSPVSHSAKHASGLGNGLPVDSSVAADLSTHTNQNHNESGVARHHSHHPHVPDASPAALASAMDTADGIRPARSEAHSSAEGLHQHAGSIRSASSPFSTPVKLSDQMSGTSLATGEKTSPSSTLAAGALHMGLRPADSPTSGSQKLLSSSVLATSLLRGASSPSTSRSHSPEPRTSNRTSLFSNVSSSEPETKSSDGTSAPMDMS</sequence>
<dbReference type="PANTHER" id="PTHR13136:SF16">
    <property type="entry name" value="KAT8 REGULATORY NSL COMPLEX SUBUNIT 3"/>
    <property type="match status" value="1"/>
</dbReference>
<dbReference type="SUPFAM" id="SSF53474">
    <property type="entry name" value="alpha/beta-Hydrolases"/>
    <property type="match status" value="1"/>
</dbReference>
<dbReference type="InParanoid" id="A0A0D2U0D8"/>
<evidence type="ECO:0000313" key="5">
    <source>
        <dbReference type="Proteomes" id="UP000008743"/>
    </source>
</evidence>
<dbReference type="GO" id="GO:0045944">
    <property type="term" value="P:positive regulation of transcription by RNA polymerase II"/>
    <property type="evidence" value="ECO:0007669"/>
    <property type="project" value="TreeGrafter"/>
</dbReference>
<accession>A0A0D2U0D8</accession>
<dbReference type="Pfam" id="PF20408">
    <property type="entry name" value="Abhydrolase_11"/>
    <property type="match status" value="1"/>
</dbReference>
<feature type="region of interest" description="Disordered" evidence="2">
    <location>
        <begin position="728"/>
        <end position="776"/>
    </location>
</feature>